<evidence type="ECO:0000256" key="1">
    <source>
        <dbReference type="SAM" id="MobiDB-lite"/>
    </source>
</evidence>
<dbReference type="Proteomes" id="UP000691718">
    <property type="component" value="Unassembled WGS sequence"/>
</dbReference>
<protein>
    <submittedName>
        <fullName evidence="2">(apollo) hypothetical protein</fullName>
    </submittedName>
</protein>
<name>A0A8S3Y4J4_PARAO</name>
<dbReference type="OrthoDB" id="6913638at2759"/>
<evidence type="ECO:0000313" key="3">
    <source>
        <dbReference type="Proteomes" id="UP000691718"/>
    </source>
</evidence>
<proteinExistence type="predicted"/>
<sequence>MTTTLHKILTHGQNIIEHLTLPVRLLSEHAAESRNKYDREHHSRKDSRRHTTEDLFHRALVSSDPVVSNTRLSRRHRNIKHMSLPTAVIEMLKPFKFNDDENLVKNNSDSMECNETDESEFTSILTNKNEVFLAKDEN</sequence>
<evidence type="ECO:0000313" key="2">
    <source>
        <dbReference type="EMBL" id="CAG5047086.1"/>
    </source>
</evidence>
<organism evidence="2 3">
    <name type="scientific">Parnassius apollo</name>
    <name type="common">Apollo butterfly</name>
    <name type="synonym">Papilio apollo</name>
    <dbReference type="NCBI Taxonomy" id="110799"/>
    <lineage>
        <taxon>Eukaryota</taxon>
        <taxon>Metazoa</taxon>
        <taxon>Ecdysozoa</taxon>
        <taxon>Arthropoda</taxon>
        <taxon>Hexapoda</taxon>
        <taxon>Insecta</taxon>
        <taxon>Pterygota</taxon>
        <taxon>Neoptera</taxon>
        <taxon>Endopterygota</taxon>
        <taxon>Lepidoptera</taxon>
        <taxon>Glossata</taxon>
        <taxon>Ditrysia</taxon>
        <taxon>Papilionoidea</taxon>
        <taxon>Papilionidae</taxon>
        <taxon>Parnassiinae</taxon>
        <taxon>Parnassini</taxon>
        <taxon>Parnassius</taxon>
        <taxon>Parnassius</taxon>
    </lineage>
</organism>
<gene>
    <name evidence="2" type="ORF">PAPOLLO_LOCUS23758</name>
</gene>
<feature type="region of interest" description="Disordered" evidence="1">
    <location>
        <begin position="32"/>
        <end position="54"/>
    </location>
</feature>
<comment type="caution">
    <text evidence="2">The sequence shown here is derived from an EMBL/GenBank/DDBJ whole genome shotgun (WGS) entry which is preliminary data.</text>
</comment>
<dbReference type="EMBL" id="CAJQZP010001449">
    <property type="protein sequence ID" value="CAG5047086.1"/>
    <property type="molecule type" value="Genomic_DNA"/>
</dbReference>
<reference evidence="2" key="1">
    <citation type="submission" date="2021-04" db="EMBL/GenBank/DDBJ databases">
        <authorList>
            <person name="Tunstrom K."/>
        </authorList>
    </citation>
    <scope>NUCLEOTIDE SEQUENCE</scope>
</reference>
<accession>A0A8S3Y4J4</accession>
<keyword evidence="3" id="KW-1185">Reference proteome</keyword>
<dbReference type="AlphaFoldDB" id="A0A8S3Y4J4"/>